<dbReference type="PROSITE" id="PS00028">
    <property type="entry name" value="ZINC_FINGER_C2H2_1"/>
    <property type="match status" value="1"/>
</dbReference>
<sequence>MSPFVSIRSTPSPDLNNQIIHCTQCARQFPTPTALLHHQITEHIGTNLEQQPNNENNNSQLNPLALHQLLGSNFSPNSAASSLLLPAFGALNNTEMDNATMLAKLSAELASVSQASQQHGSSGLLFQNGLSLGQSGQVGVRK</sequence>
<evidence type="ECO:0000256" key="1">
    <source>
        <dbReference type="PROSITE-ProRule" id="PRU00042"/>
    </source>
</evidence>
<keyword evidence="1" id="KW-0863">Zinc-finger</keyword>
<dbReference type="InterPro" id="IPR013087">
    <property type="entry name" value="Znf_C2H2_type"/>
</dbReference>
<keyword evidence="1" id="KW-0479">Metal-binding</keyword>
<evidence type="ECO:0000259" key="2">
    <source>
        <dbReference type="PROSITE" id="PS50157"/>
    </source>
</evidence>
<keyword evidence="3" id="KW-1185">Reference proteome</keyword>
<dbReference type="AlphaFoldDB" id="A0A915MMV8"/>
<evidence type="ECO:0000313" key="4">
    <source>
        <dbReference type="WBParaSite" id="scaffold45775_cov284.g24477"/>
    </source>
</evidence>
<dbReference type="PROSITE" id="PS50157">
    <property type="entry name" value="ZINC_FINGER_C2H2_2"/>
    <property type="match status" value="1"/>
</dbReference>
<protein>
    <submittedName>
        <fullName evidence="4">C2H2-type domain-containing protein</fullName>
    </submittedName>
</protein>
<dbReference type="WBParaSite" id="scaffold45775_cov284.g24477">
    <property type="protein sequence ID" value="scaffold45775_cov284.g24477"/>
    <property type="gene ID" value="scaffold45775_cov284.g24477"/>
</dbReference>
<evidence type="ECO:0000313" key="3">
    <source>
        <dbReference type="Proteomes" id="UP000887561"/>
    </source>
</evidence>
<accession>A0A915MMV8</accession>
<dbReference type="Proteomes" id="UP000887561">
    <property type="component" value="Unplaced"/>
</dbReference>
<proteinExistence type="predicted"/>
<feature type="domain" description="C2H2-type" evidence="2">
    <location>
        <begin position="20"/>
        <end position="48"/>
    </location>
</feature>
<dbReference type="GO" id="GO:0008270">
    <property type="term" value="F:zinc ion binding"/>
    <property type="evidence" value="ECO:0007669"/>
    <property type="project" value="UniProtKB-KW"/>
</dbReference>
<keyword evidence="1" id="KW-0862">Zinc</keyword>
<reference evidence="4" key="1">
    <citation type="submission" date="2022-11" db="UniProtKB">
        <authorList>
            <consortium name="WormBaseParasite"/>
        </authorList>
    </citation>
    <scope>IDENTIFICATION</scope>
</reference>
<name>A0A915MMV8_MELJA</name>
<organism evidence="3 4">
    <name type="scientific">Meloidogyne javanica</name>
    <name type="common">Root-knot nematode worm</name>
    <dbReference type="NCBI Taxonomy" id="6303"/>
    <lineage>
        <taxon>Eukaryota</taxon>
        <taxon>Metazoa</taxon>
        <taxon>Ecdysozoa</taxon>
        <taxon>Nematoda</taxon>
        <taxon>Chromadorea</taxon>
        <taxon>Rhabditida</taxon>
        <taxon>Tylenchina</taxon>
        <taxon>Tylenchomorpha</taxon>
        <taxon>Tylenchoidea</taxon>
        <taxon>Meloidogynidae</taxon>
        <taxon>Meloidogyninae</taxon>
        <taxon>Meloidogyne</taxon>
        <taxon>Meloidogyne incognita group</taxon>
    </lineage>
</organism>